<sequence length="217" mass="23358">MKTIAVTSQKGGSGKTTLAAHLSVEAERNGGGDVWLVDTDKQSTLSQWHSRREAETPGKLEVPFARLPMGLQTLATQNAAYCFIDTPPTISEQSKTIIELADLVLIPVRASPADLWAVADTVEIVKQANKPFLFIINQAKSQATITAQAVAALSQHGRVAEKFIVDRVAYAVAMTGGRTAQEIAPKGPAADEIHALWLIIISCFNEKIKSVRRNANG</sequence>
<reference evidence="2 3" key="1">
    <citation type="journal article" date="2021" name="ISME J.">
        <title>Genomic evolution of the class Acidithiobacillia: deep-branching Proteobacteria living in extreme acidic conditions.</title>
        <authorList>
            <person name="Moya-Beltran A."/>
            <person name="Beard S."/>
            <person name="Rojas-Villalobos C."/>
            <person name="Issotta F."/>
            <person name="Gallardo Y."/>
            <person name="Ulloa R."/>
            <person name="Giaveno A."/>
            <person name="Degli Esposti M."/>
            <person name="Johnson D.B."/>
            <person name="Quatrini R."/>
        </authorList>
    </citation>
    <scope>NUCLEOTIDE SEQUENCE [LARGE SCALE GENOMIC DNA]</scope>
    <source>
        <strain evidence="2 3">RW2</strain>
    </source>
</reference>
<evidence type="ECO:0000313" key="2">
    <source>
        <dbReference type="EMBL" id="MBU2759911.1"/>
    </source>
</evidence>
<dbReference type="RefSeq" id="WP_215883577.1">
    <property type="nucleotide sequence ID" value="NZ_JAAOMP010000076.1"/>
</dbReference>
<name>A0ABS5ZXF3_9PROT</name>
<dbReference type="InterPro" id="IPR002586">
    <property type="entry name" value="CobQ/CobB/MinD/ParA_Nub-bd_dom"/>
</dbReference>
<dbReference type="Proteomes" id="UP000755654">
    <property type="component" value="Unassembled WGS sequence"/>
</dbReference>
<evidence type="ECO:0000313" key="3">
    <source>
        <dbReference type="Proteomes" id="UP000755654"/>
    </source>
</evidence>
<dbReference type="Pfam" id="PF01656">
    <property type="entry name" value="CbiA"/>
    <property type="match status" value="1"/>
</dbReference>
<dbReference type="EMBL" id="JAAOMP010000076">
    <property type="protein sequence ID" value="MBU2759911.1"/>
    <property type="molecule type" value="Genomic_DNA"/>
</dbReference>
<dbReference type="Gene3D" id="3.40.50.300">
    <property type="entry name" value="P-loop containing nucleotide triphosphate hydrolases"/>
    <property type="match status" value="1"/>
</dbReference>
<dbReference type="PANTHER" id="PTHR13696">
    <property type="entry name" value="P-LOOP CONTAINING NUCLEOSIDE TRIPHOSPHATE HYDROLASE"/>
    <property type="match status" value="1"/>
</dbReference>
<accession>A0ABS5ZXF3</accession>
<feature type="domain" description="CobQ/CobB/MinD/ParA nucleotide binding" evidence="1">
    <location>
        <begin position="4"/>
        <end position="170"/>
    </location>
</feature>
<keyword evidence="3" id="KW-1185">Reference proteome</keyword>
<dbReference type="CDD" id="cd02042">
    <property type="entry name" value="ParAB_family"/>
    <property type="match status" value="1"/>
</dbReference>
<protein>
    <submittedName>
        <fullName evidence="2">ParA family protein</fullName>
    </submittedName>
</protein>
<comment type="caution">
    <text evidence="2">The sequence shown here is derived from an EMBL/GenBank/DDBJ whole genome shotgun (WGS) entry which is preliminary data.</text>
</comment>
<dbReference type="PIRSF" id="PIRSF009320">
    <property type="entry name" value="Nuc_binding_HP_1000"/>
    <property type="match status" value="1"/>
</dbReference>
<dbReference type="InterPro" id="IPR027417">
    <property type="entry name" value="P-loop_NTPase"/>
</dbReference>
<dbReference type="SUPFAM" id="SSF52540">
    <property type="entry name" value="P-loop containing nucleoside triphosphate hydrolases"/>
    <property type="match status" value="1"/>
</dbReference>
<evidence type="ECO:0000259" key="1">
    <source>
        <dbReference type="Pfam" id="PF01656"/>
    </source>
</evidence>
<dbReference type="InterPro" id="IPR050678">
    <property type="entry name" value="DNA_Partitioning_ATPase"/>
</dbReference>
<gene>
    <name evidence="2" type="ORF">HAP95_07050</name>
</gene>
<dbReference type="PANTHER" id="PTHR13696:SF96">
    <property type="entry name" value="COBQ_COBB_MIND_PARA NUCLEOTIDE BINDING DOMAIN-CONTAINING PROTEIN"/>
    <property type="match status" value="1"/>
</dbReference>
<organism evidence="2 3">
    <name type="scientific">Acidithiobacillus sulfurivorans</name>
    <dbReference type="NCBI Taxonomy" id="1958756"/>
    <lineage>
        <taxon>Bacteria</taxon>
        <taxon>Pseudomonadati</taxon>
        <taxon>Pseudomonadota</taxon>
        <taxon>Acidithiobacillia</taxon>
        <taxon>Acidithiobacillales</taxon>
        <taxon>Acidithiobacillaceae</taxon>
        <taxon>Acidithiobacillus</taxon>
    </lineage>
</organism>
<proteinExistence type="predicted"/>